<reference evidence="1 2" key="1">
    <citation type="submission" date="2021-12" db="EMBL/GenBank/DDBJ databases">
        <title>Genome sequencing of bacteria with rrn-lacking chromosome and rrn-plasmid.</title>
        <authorList>
            <person name="Anda M."/>
            <person name="Iwasaki W."/>
        </authorList>
    </citation>
    <scope>NUCLEOTIDE SEQUENCE [LARGE SCALE GENOMIC DNA]</scope>
    <source>
        <strain evidence="1 2">NBRC 15940</strain>
    </source>
</reference>
<gene>
    <name evidence="1" type="ORF">PEDI_53700</name>
</gene>
<accession>A0AAN4W559</accession>
<dbReference type="AlphaFoldDB" id="A0AAN4W559"/>
<sequence>MEDLHNNFEDFLYKDSLSDLLTNKFINKEPEGFAEKVDEIIWKGIQGGKRRPEWIKGVDSPIVGKIDVKLSPSGIYEVSSHEPLKFVQKVDEHNLFVKGHLIEGVKISAEVIENEWRRQSKRLNQYASEKLYNDLGVEKVLDDFSKVGQHILSAPDRCWLKSGGDVSLLNIETTFGMTNLTLKGDGTGGVFLKEFEFQNPIEAKTKIQEFQKGFIPNEELSALENGSIQSKLYKRITFIDATIEKFQNNQQSTKVESAYKDLERSIIQNSQVSENAVKANFSQSQGRAM</sequence>
<protein>
    <submittedName>
        <fullName evidence="1">Uncharacterized protein</fullName>
    </submittedName>
</protein>
<evidence type="ECO:0000313" key="1">
    <source>
        <dbReference type="EMBL" id="GJM64818.1"/>
    </source>
</evidence>
<dbReference type="EMBL" id="BQKE01000007">
    <property type="protein sequence ID" value="GJM64818.1"/>
    <property type="molecule type" value="Genomic_DNA"/>
</dbReference>
<evidence type="ECO:0000313" key="2">
    <source>
        <dbReference type="Proteomes" id="UP001310022"/>
    </source>
</evidence>
<organism evidence="1 2">
    <name type="scientific">Persicobacter diffluens</name>
    <dbReference type="NCBI Taxonomy" id="981"/>
    <lineage>
        <taxon>Bacteria</taxon>
        <taxon>Pseudomonadati</taxon>
        <taxon>Bacteroidota</taxon>
        <taxon>Cytophagia</taxon>
        <taxon>Cytophagales</taxon>
        <taxon>Persicobacteraceae</taxon>
        <taxon>Persicobacter</taxon>
    </lineage>
</organism>
<dbReference type="RefSeq" id="WP_338239866.1">
    <property type="nucleotide sequence ID" value="NZ_BQKE01000007.1"/>
</dbReference>
<comment type="caution">
    <text evidence="1">The sequence shown here is derived from an EMBL/GenBank/DDBJ whole genome shotgun (WGS) entry which is preliminary data.</text>
</comment>
<dbReference type="Proteomes" id="UP001310022">
    <property type="component" value="Unassembled WGS sequence"/>
</dbReference>
<keyword evidence="2" id="KW-1185">Reference proteome</keyword>
<name>A0AAN4W559_9BACT</name>
<proteinExistence type="predicted"/>